<dbReference type="SUPFAM" id="SSF53649">
    <property type="entry name" value="Alkaline phosphatase-like"/>
    <property type="match status" value="1"/>
</dbReference>
<dbReference type="InterPro" id="IPR001952">
    <property type="entry name" value="Alkaline_phosphatase"/>
</dbReference>
<dbReference type="GO" id="GO:0004035">
    <property type="term" value="F:alkaline phosphatase activity"/>
    <property type="evidence" value="ECO:0007669"/>
    <property type="project" value="UniProtKB-EC"/>
</dbReference>
<reference evidence="4" key="2">
    <citation type="journal article" date="2023" name="Microbiol Resour">
        <title>Decontamination and Annotation of the Draft Genome Sequence of the Oomycete Lagenidium giganteum ARSEF 373.</title>
        <authorList>
            <person name="Morgan W.R."/>
            <person name="Tartar A."/>
        </authorList>
    </citation>
    <scope>NUCLEOTIDE SEQUENCE</scope>
    <source>
        <strain evidence="4">ARSEF 373</strain>
    </source>
</reference>
<dbReference type="PANTHER" id="PTHR11596">
    <property type="entry name" value="ALKALINE PHOSPHATASE"/>
    <property type="match status" value="1"/>
</dbReference>
<feature type="binding site" evidence="3">
    <location>
        <position position="98"/>
    </location>
    <ligand>
        <name>Mg(2+)</name>
        <dbReference type="ChEBI" id="CHEBI:18420"/>
    </ligand>
</feature>
<keyword evidence="3" id="KW-0862">Zinc</keyword>
<feature type="binding site" evidence="3">
    <location>
        <position position="102"/>
    </location>
    <ligand>
        <name>Zn(2+)</name>
        <dbReference type="ChEBI" id="CHEBI:29105"/>
        <label>2</label>
    </ligand>
</feature>
<dbReference type="EC" id="3.1.3.1" evidence="1"/>
<sequence length="115" mass="12930">MQYVNKNLDFCLGGGMKFFNETMLAELPGSQPGNGYLRVFGLFNRDHMSYEVDRLRELAADPFNYKSEPSLPEMVDIMLGLPKNNPQAKKNGLFMMIEGSRDHAAHSNNLGAMAR</sequence>
<comment type="cofactor">
    <cofactor evidence="3">
        <name>Zn(2+)</name>
        <dbReference type="ChEBI" id="CHEBI:29105"/>
    </cofactor>
    <text evidence="3">Binds 2 Zn(2+) ions.</text>
</comment>
<dbReference type="InterPro" id="IPR017850">
    <property type="entry name" value="Alkaline_phosphatase_core_sf"/>
</dbReference>
<accession>A0AAV2Z5H2</accession>
<dbReference type="EMBL" id="DAKRPA010000045">
    <property type="protein sequence ID" value="DBA01546.1"/>
    <property type="molecule type" value="Genomic_DNA"/>
</dbReference>
<protein>
    <recommendedName>
        <fullName evidence="1">alkaline phosphatase</fullName>
        <ecNumber evidence="1">3.1.3.1</ecNumber>
    </recommendedName>
</protein>
<dbReference type="Pfam" id="PF00245">
    <property type="entry name" value="Alk_phosphatase"/>
    <property type="match status" value="1"/>
</dbReference>
<evidence type="ECO:0000256" key="3">
    <source>
        <dbReference type="PIRSR" id="PIRSR601952-2"/>
    </source>
</evidence>
<organism evidence="4 5">
    <name type="scientific">Lagenidium giganteum</name>
    <dbReference type="NCBI Taxonomy" id="4803"/>
    <lineage>
        <taxon>Eukaryota</taxon>
        <taxon>Sar</taxon>
        <taxon>Stramenopiles</taxon>
        <taxon>Oomycota</taxon>
        <taxon>Peronosporomycetes</taxon>
        <taxon>Pythiales</taxon>
        <taxon>Pythiaceae</taxon>
    </lineage>
</organism>
<keyword evidence="3" id="KW-0479">Metal-binding</keyword>
<keyword evidence="5" id="KW-1185">Reference proteome</keyword>
<evidence type="ECO:0000256" key="1">
    <source>
        <dbReference type="ARBA" id="ARBA00012647"/>
    </source>
</evidence>
<gene>
    <name evidence="4" type="ORF">N0F65_011517</name>
</gene>
<reference evidence="4" key="1">
    <citation type="submission" date="2022-11" db="EMBL/GenBank/DDBJ databases">
        <authorList>
            <person name="Morgan W.R."/>
            <person name="Tartar A."/>
        </authorList>
    </citation>
    <scope>NUCLEOTIDE SEQUENCE</scope>
    <source>
        <strain evidence="4">ARSEF 373</strain>
    </source>
</reference>
<keyword evidence="2" id="KW-0597">Phosphoprotein</keyword>
<feature type="binding site" evidence="3">
    <location>
        <position position="106"/>
    </location>
    <ligand>
        <name>Zn(2+)</name>
        <dbReference type="ChEBI" id="CHEBI:29105"/>
        <label>2</label>
    </ligand>
</feature>
<name>A0AAV2Z5H2_9STRA</name>
<evidence type="ECO:0000313" key="5">
    <source>
        <dbReference type="Proteomes" id="UP001146120"/>
    </source>
</evidence>
<dbReference type="AlphaFoldDB" id="A0AAV2Z5H2"/>
<comment type="caution">
    <text evidence="4">The sequence shown here is derived from an EMBL/GenBank/DDBJ whole genome shotgun (WGS) entry which is preliminary data.</text>
</comment>
<evidence type="ECO:0000256" key="2">
    <source>
        <dbReference type="ARBA" id="ARBA00022553"/>
    </source>
</evidence>
<dbReference type="Proteomes" id="UP001146120">
    <property type="component" value="Unassembled WGS sequence"/>
</dbReference>
<dbReference type="Gene3D" id="3.40.720.10">
    <property type="entry name" value="Alkaline Phosphatase, subunit A"/>
    <property type="match status" value="1"/>
</dbReference>
<dbReference type="PANTHER" id="PTHR11596:SF5">
    <property type="entry name" value="ALKALINE PHOSPHATASE"/>
    <property type="match status" value="1"/>
</dbReference>
<proteinExistence type="predicted"/>
<comment type="cofactor">
    <cofactor evidence="3">
        <name>Mg(2+)</name>
        <dbReference type="ChEBI" id="CHEBI:18420"/>
    </cofactor>
    <text evidence="3">Binds 1 Mg(2+) ion.</text>
</comment>
<dbReference type="GO" id="GO:0046872">
    <property type="term" value="F:metal ion binding"/>
    <property type="evidence" value="ECO:0007669"/>
    <property type="project" value="UniProtKB-KW"/>
</dbReference>
<evidence type="ECO:0000313" key="4">
    <source>
        <dbReference type="EMBL" id="DBA01546.1"/>
    </source>
</evidence>
<keyword evidence="3" id="KW-0460">Magnesium</keyword>